<dbReference type="Gene3D" id="1.10.510.10">
    <property type="entry name" value="Transferase(Phosphotransferase) domain 1"/>
    <property type="match status" value="1"/>
</dbReference>
<evidence type="ECO:0008006" key="3">
    <source>
        <dbReference type="Google" id="ProtNLM"/>
    </source>
</evidence>
<gene>
    <name evidence="1" type="ORF">BCR38DRAFT_447532</name>
</gene>
<protein>
    <recommendedName>
        <fullName evidence="3">Protein kinase domain-containing protein</fullName>
    </recommendedName>
</protein>
<dbReference type="InParanoid" id="A0A1Y2DGY7"/>
<dbReference type="SUPFAM" id="SSF56112">
    <property type="entry name" value="Protein kinase-like (PK-like)"/>
    <property type="match status" value="1"/>
</dbReference>
<organism evidence="1 2">
    <name type="scientific">Pseudomassariella vexata</name>
    <dbReference type="NCBI Taxonomy" id="1141098"/>
    <lineage>
        <taxon>Eukaryota</taxon>
        <taxon>Fungi</taxon>
        <taxon>Dikarya</taxon>
        <taxon>Ascomycota</taxon>
        <taxon>Pezizomycotina</taxon>
        <taxon>Sordariomycetes</taxon>
        <taxon>Xylariomycetidae</taxon>
        <taxon>Amphisphaeriales</taxon>
        <taxon>Pseudomassariaceae</taxon>
        <taxon>Pseudomassariella</taxon>
    </lineage>
</organism>
<dbReference type="InterPro" id="IPR011009">
    <property type="entry name" value="Kinase-like_dom_sf"/>
</dbReference>
<dbReference type="GeneID" id="63777370"/>
<dbReference type="EMBL" id="MCFJ01000016">
    <property type="protein sequence ID" value="ORY58518.1"/>
    <property type="molecule type" value="Genomic_DNA"/>
</dbReference>
<proteinExistence type="predicted"/>
<dbReference type="AlphaFoldDB" id="A0A1Y2DGY7"/>
<dbReference type="STRING" id="1141098.A0A1Y2DGY7"/>
<sequence length="210" mass="23696">MSDNEDVVIYRCYCPPGVKRVIASGNSAFIGEVDDSTVLKYPLSPNDDMSRLKAEKKLFEAVGEHERIIKLKGSSAMGLYLERAVKGDLYFQGMLLAHDGTVLVDGCSRETTRYYRPRYDPEDADTKTDIFALGCTIYFIIMGHNVFPDIQDGEEGWREKVEARFTTHQFPDNMHVCAEIAWKCWLGKYESAADLLSDIKSVEAAHAEVH</sequence>
<evidence type="ECO:0000313" key="2">
    <source>
        <dbReference type="Proteomes" id="UP000193689"/>
    </source>
</evidence>
<reference evidence="1 2" key="1">
    <citation type="submission" date="2016-07" db="EMBL/GenBank/DDBJ databases">
        <title>Pervasive Adenine N6-methylation of Active Genes in Fungi.</title>
        <authorList>
            <consortium name="DOE Joint Genome Institute"/>
            <person name="Mondo S.J."/>
            <person name="Dannebaum R.O."/>
            <person name="Kuo R.C."/>
            <person name="Labutti K."/>
            <person name="Haridas S."/>
            <person name="Kuo A."/>
            <person name="Salamov A."/>
            <person name="Ahrendt S.R."/>
            <person name="Lipzen A."/>
            <person name="Sullivan W."/>
            <person name="Andreopoulos W.B."/>
            <person name="Clum A."/>
            <person name="Lindquist E."/>
            <person name="Daum C."/>
            <person name="Ramamoorthy G.K."/>
            <person name="Gryganskyi A."/>
            <person name="Culley D."/>
            <person name="Magnuson J.K."/>
            <person name="James T.Y."/>
            <person name="O'Malley M.A."/>
            <person name="Stajich J.E."/>
            <person name="Spatafora J.W."/>
            <person name="Visel A."/>
            <person name="Grigoriev I.V."/>
        </authorList>
    </citation>
    <scope>NUCLEOTIDE SEQUENCE [LARGE SCALE GENOMIC DNA]</scope>
    <source>
        <strain evidence="1 2">CBS 129021</strain>
    </source>
</reference>
<name>A0A1Y2DGY7_9PEZI</name>
<accession>A0A1Y2DGY7</accession>
<dbReference type="OrthoDB" id="1668230at2759"/>
<keyword evidence="2" id="KW-1185">Reference proteome</keyword>
<dbReference type="RefSeq" id="XP_040711435.1">
    <property type="nucleotide sequence ID" value="XM_040861158.1"/>
</dbReference>
<evidence type="ECO:0000313" key="1">
    <source>
        <dbReference type="EMBL" id="ORY58518.1"/>
    </source>
</evidence>
<comment type="caution">
    <text evidence="1">The sequence shown here is derived from an EMBL/GenBank/DDBJ whole genome shotgun (WGS) entry which is preliminary data.</text>
</comment>
<dbReference type="Proteomes" id="UP000193689">
    <property type="component" value="Unassembled WGS sequence"/>
</dbReference>